<dbReference type="AlphaFoldDB" id="A0A7R9T671"/>
<organism evidence="2">
    <name type="scientific">Ostreococcus sp. 'lucimarinus'</name>
    <dbReference type="NCBI Taxonomy" id="242159"/>
    <lineage>
        <taxon>Eukaryota</taxon>
        <taxon>Viridiplantae</taxon>
        <taxon>Chlorophyta</taxon>
        <taxon>Mamiellophyceae</taxon>
        <taxon>Mamiellales</taxon>
        <taxon>Bathycoccaceae</taxon>
        <taxon>Ostreococcus</taxon>
    </lineage>
</organism>
<protein>
    <submittedName>
        <fullName evidence="2">Uncharacterized protein</fullName>
    </submittedName>
</protein>
<feature type="region of interest" description="Disordered" evidence="1">
    <location>
        <begin position="41"/>
        <end position="78"/>
    </location>
</feature>
<dbReference type="EMBL" id="HBDX01008352">
    <property type="protein sequence ID" value="CAD8226424.1"/>
    <property type="molecule type" value="Transcribed_RNA"/>
</dbReference>
<feature type="compositionally biased region" description="Basic residues" evidence="1">
    <location>
        <begin position="102"/>
        <end position="117"/>
    </location>
</feature>
<proteinExistence type="predicted"/>
<sequence>MVSEDSTPKVMVLPVTALANAARLRRQSRVPRPPSLVRSIIDRVAPPPSTRARRPSPNVARERKSSSAPRVPRARARVRARAVDVASSKTLIYRPSPSLVRARSRRVASRRSITHVS</sequence>
<evidence type="ECO:0000256" key="1">
    <source>
        <dbReference type="SAM" id="MobiDB-lite"/>
    </source>
</evidence>
<evidence type="ECO:0000313" key="2">
    <source>
        <dbReference type="EMBL" id="CAD8226424.1"/>
    </source>
</evidence>
<name>A0A7R9T671_9CHLO</name>
<reference evidence="2" key="1">
    <citation type="submission" date="2021-01" db="EMBL/GenBank/DDBJ databases">
        <authorList>
            <person name="Corre E."/>
            <person name="Pelletier E."/>
            <person name="Niang G."/>
            <person name="Scheremetjew M."/>
            <person name="Finn R."/>
            <person name="Kale V."/>
            <person name="Holt S."/>
            <person name="Cochrane G."/>
            <person name="Meng A."/>
            <person name="Brown T."/>
            <person name="Cohen L."/>
        </authorList>
    </citation>
    <scope>NUCLEOTIDE SEQUENCE</scope>
    <source>
        <strain evidence="2">Clade-A-BCC118000</strain>
    </source>
</reference>
<feature type="region of interest" description="Disordered" evidence="1">
    <location>
        <begin position="97"/>
        <end position="117"/>
    </location>
</feature>
<gene>
    <name evidence="2" type="ORF">OLUC0939_LOCUS7165</name>
</gene>
<accession>A0A7R9T671</accession>